<dbReference type="AlphaFoldDB" id="A0A6J7LAZ4"/>
<protein>
    <submittedName>
        <fullName evidence="3">Unannotated protein</fullName>
    </submittedName>
</protein>
<feature type="region of interest" description="Disordered" evidence="1">
    <location>
        <begin position="1"/>
        <end position="33"/>
    </location>
</feature>
<dbReference type="Pfam" id="PF00112">
    <property type="entry name" value="Peptidase_C1"/>
    <property type="match status" value="1"/>
</dbReference>
<dbReference type="CDD" id="cd02619">
    <property type="entry name" value="Peptidase_C1"/>
    <property type="match status" value="1"/>
</dbReference>
<dbReference type="InterPro" id="IPR025660">
    <property type="entry name" value="Pept_his_AS"/>
</dbReference>
<dbReference type="SUPFAM" id="SSF54001">
    <property type="entry name" value="Cysteine proteinases"/>
    <property type="match status" value="1"/>
</dbReference>
<dbReference type="Gene3D" id="3.90.70.10">
    <property type="entry name" value="Cysteine proteinases"/>
    <property type="match status" value="1"/>
</dbReference>
<proteinExistence type="predicted"/>
<dbReference type="SMART" id="SM00645">
    <property type="entry name" value="Pept_C1"/>
    <property type="match status" value="1"/>
</dbReference>
<dbReference type="GO" id="GO:0006508">
    <property type="term" value="P:proteolysis"/>
    <property type="evidence" value="ECO:0007669"/>
    <property type="project" value="InterPro"/>
</dbReference>
<accession>A0A6J7LAZ4</accession>
<evidence type="ECO:0000256" key="1">
    <source>
        <dbReference type="SAM" id="MobiDB-lite"/>
    </source>
</evidence>
<reference evidence="3" key="1">
    <citation type="submission" date="2020-05" db="EMBL/GenBank/DDBJ databases">
        <authorList>
            <person name="Chiriac C."/>
            <person name="Salcher M."/>
            <person name="Ghai R."/>
            <person name="Kavagutti S V."/>
        </authorList>
    </citation>
    <scope>NUCLEOTIDE SEQUENCE</scope>
</reference>
<feature type="compositionally biased region" description="Low complexity" evidence="1">
    <location>
        <begin position="7"/>
        <end position="18"/>
    </location>
</feature>
<gene>
    <name evidence="3" type="ORF">UFOPK3772_02639</name>
</gene>
<dbReference type="GO" id="GO:0008234">
    <property type="term" value="F:cysteine-type peptidase activity"/>
    <property type="evidence" value="ECO:0007669"/>
    <property type="project" value="InterPro"/>
</dbReference>
<organism evidence="3">
    <name type="scientific">freshwater metagenome</name>
    <dbReference type="NCBI Taxonomy" id="449393"/>
    <lineage>
        <taxon>unclassified sequences</taxon>
        <taxon>metagenomes</taxon>
        <taxon>ecological metagenomes</taxon>
    </lineage>
</organism>
<sequence length="291" mass="32514">MVKKSVTKSAATTAKRTAQSGSRRSGLRYGWTPDLPDQRDFEYSAPLRRLGPLPSKVDLRKECPPVYQQGSIQSCTANAIAAAIEFSLLKNRMKVFTPSRLFIYFNERSIQGNLRTDTGAALRDGIKSVHHQGVCPEAMWPYDPVKPEVATNVWAPRAKPAVKPSPECYREALKHQLVSYERLRRSLPQFKGCLASGFPFVFGFTMYDAFEGGAVAKSGVLHMPDLENEAYVGGHAVLAVGYDDHTSSFIVRNSFGSRWGKGGYFTMPYRYLLEENLSDDFWTIRLVEPGS</sequence>
<dbReference type="InterPro" id="IPR000668">
    <property type="entry name" value="Peptidase_C1A_C"/>
</dbReference>
<evidence type="ECO:0000259" key="2">
    <source>
        <dbReference type="SMART" id="SM00645"/>
    </source>
</evidence>
<dbReference type="PROSITE" id="PS00639">
    <property type="entry name" value="THIOL_PROTEASE_HIS"/>
    <property type="match status" value="1"/>
</dbReference>
<evidence type="ECO:0000313" key="3">
    <source>
        <dbReference type="EMBL" id="CAB4965321.1"/>
    </source>
</evidence>
<name>A0A6J7LAZ4_9ZZZZ</name>
<feature type="domain" description="Peptidase C1A papain C-terminal" evidence="2">
    <location>
        <begin position="53"/>
        <end position="273"/>
    </location>
</feature>
<dbReference type="EMBL" id="CAFBNE010000109">
    <property type="protein sequence ID" value="CAB4965321.1"/>
    <property type="molecule type" value="Genomic_DNA"/>
</dbReference>
<dbReference type="InterPro" id="IPR038765">
    <property type="entry name" value="Papain-like_cys_pep_sf"/>
</dbReference>